<gene>
    <name evidence="7" type="ORF">Lepil_1540</name>
</gene>
<dbReference type="HOGENOM" id="CLU_890798_0_0_12"/>
<evidence type="ECO:0000256" key="2">
    <source>
        <dbReference type="ARBA" id="ARBA00016013"/>
    </source>
</evidence>
<evidence type="ECO:0000256" key="3">
    <source>
        <dbReference type="ARBA" id="ARBA00022795"/>
    </source>
</evidence>
<reference evidence="7 8" key="1">
    <citation type="submission" date="2011-10" db="EMBL/GenBank/DDBJ databases">
        <title>The Improved High-Quality Draft genome of Leptonema illini DSM 21528.</title>
        <authorList>
            <consortium name="US DOE Joint Genome Institute (JGI-PGF)"/>
            <person name="Lucas S."/>
            <person name="Copeland A."/>
            <person name="Lapidus A."/>
            <person name="Glavina del Rio T."/>
            <person name="Dalin E."/>
            <person name="Tice H."/>
            <person name="Bruce D."/>
            <person name="Goodwin L."/>
            <person name="Pitluck S."/>
            <person name="Peters L."/>
            <person name="Mikhailova N."/>
            <person name="Held B."/>
            <person name="Kyrpides N."/>
            <person name="Mavromatis K."/>
            <person name="Ivanova N."/>
            <person name="Markowitz V."/>
            <person name="Cheng J.-F."/>
            <person name="Hugenholtz P."/>
            <person name="Woyke T."/>
            <person name="Wu D."/>
            <person name="Gronow S."/>
            <person name="Wellnitz S."/>
            <person name="Brambilla E.-M."/>
            <person name="Klenk H.-P."/>
            <person name="Eisen J.A."/>
        </authorList>
    </citation>
    <scope>NUCLEOTIDE SEQUENCE [LARGE SCALE GENOMIC DNA]</scope>
    <source>
        <strain evidence="7 8">DSM 21528</strain>
    </source>
</reference>
<proteinExistence type="inferred from homology"/>
<sequence>MEPVSSEQLRSQYLNTDRSVNIQDTLKQQQQLQEGGLDGIEIRQGAKNLGKDDFLKLLITQLSHQDPTQPVSDQQFIAQMAQFSSLEQMQNIATGISKMGERQAYGMVGKFVVGKDFATGEMVSGIAKALFYDNAGQAFLKVGGRAVHLNDVTLVGDASDFRRDVGGLGEAEQGPAQTAQPGVAPNANRPGTESQSSTPGVVPGSDPSTPETADPATSKTEASAQPDVGNDTASPQTQASPSQTDAPLVKEASSEKALIEKATQQPENHQVPAEKTDSTKEPKIERINSRMRSELERSYGYTASISSRSFAG</sequence>
<feature type="region of interest" description="Disordered" evidence="6">
    <location>
        <begin position="165"/>
        <end position="291"/>
    </location>
</feature>
<dbReference type="STRING" id="183.GCA_002009735_04175"/>
<feature type="compositionally biased region" description="Basic and acidic residues" evidence="6">
    <location>
        <begin position="272"/>
        <end position="291"/>
    </location>
</feature>
<evidence type="ECO:0000256" key="1">
    <source>
        <dbReference type="ARBA" id="ARBA00010577"/>
    </source>
</evidence>
<evidence type="ECO:0000313" key="8">
    <source>
        <dbReference type="Proteomes" id="UP000005737"/>
    </source>
</evidence>
<feature type="compositionally biased region" description="Polar residues" evidence="6">
    <location>
        <begin position="189"/>
        <end position="199"/>
    </location>
</feature>
<feature type="compositionally biased region" description="Polar residues" evidence="6">
    <location>
        <begin position="231"/>
        <end position="245"/>
    </location>
</feature>
<comment type="function">
    <text evidence="4 5">Required for flagellar hook formation. May act as a scaffolding protein.</text>
</comment>
<dbReference type="Pfam" id="PF03963">
    <property type="entry name" value="FlgD"/>
    <property type="match status" value="1"/>
</dbReference>
<evidence type="ECO:0000256" key="5">
    <source>
        <dbReference type="RuleBase" id="RU362076"/>
    </source>
</evidence>
<evidence type="ECO:0000256" key="4">
    <source>
        <dbReference type="ARBA" id="ARBA00024746"/>
    </source>
</evidence>
<dbReference type="GO" id="GO:0044781">
    <property type="term" value="P:bacterial-type flagellum organization"/>
    <property type="evidence" value="ECO:0007669"/>
    <property type="project" value="UniProtKB-UniRule"/>
</dbReference>
<dbReference type="RefSeq" id="WP_002771565.1">
    <property type="nucleotide sequence ID" value="NZ_JH597773.1"/>
</dbReference>
<evidence type="ECO:0000313" key="7">
    <source>
        <dbReference type="EMBL" id="EHQ06227.1"/>
    </source>
</evidence>
<accession>H2CA69</accession>
<dbReference type="EMBL" id="JH597773">
    <property type="protein sequence ID" value="EHQ06227.1"/>
    <property type="molecule type" value="Genomic_DNA"/>
</dbReference>
<comment type="similarity">
    <text evidence="1 5">Belongs to the FlgD family.</text>
</comment>
<dbReference type="AlphaFoldDB" id="H2CA69"/>
<evidence type="ECO:0000256" key="6">
    <source>
        <dbReference type="SAM" id="MobiDB-lite"/>
    </source>
</evidence>
<dbReference type="InterPro" id="IPR005648">
    <property type="entry name" value="FlgD"/>
</dbReference>
<feature type="compositionally biased region" description="Polar residues" evidence="6">
    <location>
        <begin position="206"/>
        <end position="223"/>
    </location>
</feature>
<organism evidence="7 8">
    <name type="scientific">Leptonema illini DSM 21528</name>
    <dbReference type="NCBI Taxonomy" id="929563"/>
    <lineage>
        <taxon>Bacteria</taxon>
        <taxon>Pseudomonadati</taxon>
        <taxon>Spirochaetota</taxon>
        <taxon>Spirochaetia</taxon>
        <taxon>Leptospirales</taxon>
        <taxon>Leptospiraceae</taxon>
        <taxon>Leptonema</taxon>
    </lineage>
</organism>
<keyword evidence="3 5" id="KW-1005">Bacterial flagellum biogenesis</keyword>
<dbReference type="Proteomes" id="UP000005737">
    <property type="component" value="Unassembled WGS sequence"/>
</dbReference>
<keyword evidence="7" id="KW-0969">Cilium</keyword>
<keyword evidence="7" id="KW-0282">Flagellum</keyword>
<protein>
    <recommendedName>
        <fullName evidence="2 5">Basal-body rod modification protein FlgD</fullName>
    </recommendedName>
</protein>
<name>H2CA69_9LEPT</name>
<keyword evidence="8" id="KW-1185">Reference proteome</keyword>
<keyword evidence="7" id="KW-0966">Cell projection</keyword>